<comment type="similarity">
    <text evidence="1">Belongs to the glycosyl hydrolase 25 family.</text>
</comment>
<protein>
    <submittedName>
        <fullName evidence="2">Glycosyl hydrolase family 25</fullName>
    </submittedName>
</protein>
<reference evidence="2 3" key="2">
    <citation type="submission" date="2009-03" db="EMBL/GenBank/DDBJ databases">
        <title>Draft genome sequence of Coprococcus comes (ATCC 27758).</title>
        <authorList>
            <person name="Sudarsanam P."/>
            <person name="Ley R."/>
            <person name="Guruge J."/>
            <person name="Turnbaugh P.J."/>
            <person name="Mahowald M."/>
            <person name="Liep D."/>
            <person name="Gordon J."/>
        </authorList>
    </citation>
    <scope>NUCLEOTIDE SEQUENCE [LARGE SCALE GENOMIC DNA]</scope>
    <source>
        <strain evidence="2 3">ATCC 27758</strain>
    </source>
</reference>
<dbReference type="GO" id="GO:0009253">
    <property type="term" value="P:peptidoglycan catabolic process"/>
    <property type="evidence" value="ECO:0007669"/>
    <property type="project" value="InterPro"/>
</dbReference>
<dbReference type="InterPro" id="IPR002053">
    <property type="entry name" value="Glyco_hydro_25"/>
</dbReference>
<evidence type="ECO:0000313" key="2">
    <source>
        <dbReference type="EMBL" id="EEG91362.1"/>
    </source>
</evidence>
<dbReference type="GO" id="GO:0016998">
    <property type="term" value="P:cell wall macromolecule catabolic process"/>
    <property type="evidence" value="ECO:0007669"/>
    <property type="project" value="InterPro"/>
</dbReference>
<accession>C0B5M2</accession>
<dbReference type="GO" id="GO:0003796">
    <property type="term" value="F:lysozyme activity"/>
    <property type="evidence" value="ECO:0007669"/>
    <property type="project" value="InterPro"/>
</dbReference>
<proteinExistence type="inferred from homology"/>
<organism evidence="2 3">
    <name type="scientific">Coprococcus comes ATCC 27758</name>
    <dbReference type="NCBI Taxonomy" id="470146"/>
    <lineage>
        <taxon>Bacteria</taxon>
        <taxon>Bacillati</taxon>
        <taxon>Bacillota</taxon>
        <taxon>Clostridia</taxon>
        <taxon>Lachnospirales</taxon>
        <taxon>Lachnospiraceae</taxon>
        <taxon>Coprococcus</taxon>
    </lineage>
</organism>
<evidence type="ECO:0000256" key="1">
    <source>
        <dbReference type="ARBA" id="ARBA00010646"/>
    </source>
</evidence>
<dbReference type="SUPFAM" id="SSF51445">
    <property type="entry name" value="(Trans)glycosidases"/>
    <property type="match status" value="1"/>
</dbReference>
<name>C0B5M2_9FIRM</name>
<dbReference type="CDD" id="cd06414">
    <property type="entry name" value="GH25_LytC-like"/>
    <property type="match status" value="1"/>
</dbReference>
<comment type="caution">
    <text evidence="2">The sequence shown here is derived from an EMBL/GenBank/DDBJ whole genome shotgun (WGS) entry which is preliminary data.</text>
</comment>
<dbReference type="PANTHER" id="PTHR34135:SF2">
    <property type="entry name" value="LYSOZYME"/>
    <property type="match status" value="1"/>
</dbReference>
<dbReference type="Pfam" id="PF01183">
    <property type="entry name" value="Glyco_hydro_25"/>
    <property type="match status" value="1"/>
</dbReference>
<dbReference type="EMBL" id="ABVR01000032">
    <property type="protein sequence ID" value="EEG91362.1"/>
    <property type="molecule type" value="Genomic_DNA"/>
</dbReference>
<dbReference type="Proteomes" id="UP000003793">
    <property type="component" value="Unassembled WGS sequence"/>
</dbReference>
<dbReference type="PROSITE" id="PS51904">
    <property type="entry name" value="GLYCOSYL_HYDROL_F25_2"/>
    <property type="match status" value="1"/>
</dbReference>
<sequence>MQDVLERKQQKLLRMQKNAESTDEKNTLDFVDAHGEHYTVEINEAVAKNPYDKALFVKNENKMSYEDKKYTSRLGVDVSVFQGDIDWEQVKAAGYEFAILRIGYRGYGEEGTLNADEKFEQNLENARKAGIDVGVYFFSQAVNEEEAKEEADFVLEHLKGQELQMPVVYDPEHILEDEARTDGVTGEQFTQNAKVFCKEIEKAGYDAMIYSNMLWEAYELDLEKLLDYPVWYADYEELPQTPYRFSMWQYSSTGSVPGIEGNVDLNIQLLKK</sequence>
<dbReference type="AlphaFoldDB" id="C0B5M2"/>
<keyword evidence="2" id="KW-0378">Hydrolase</keyword>
<dbReference type="HOGENOM" id="CLU_044973_8_0_9"/>
<dbReference type="PANTHER" id="PTHR34135">
    <property type="entry name" value="LYSOZYME"/>
    <property type="match status" value="1"/>
</dbReference>
<dbReference type="InterPro" id="IPR017853">
    <property type="entry name" value="GH"/>
</dbReference>
<gene>
    <name evidence="2" type="ORF">COPCOM_00443</name>
</gene>
<reference evidence="2 3" key="1">
    <citation type="submission" date="2009-02" db="EMBL/GenBank/DDBJ databases">
        <authorList>
            <person name="Fulton L."/>
            <person name="Clifton S."/>
            <person name="Fulton B."/>
            <person name="Xu J."/>
            <person name="Minx P."/>
            <person name="Pepin K.H."/>
            <person name="Johnson M."/>
            <person name="Bhonagiri V."/>
            <person name="Nash W.E."/>
            <person name="Mardis E.R."/>
            <person name="Wilson R.K."/>
        </authorList>
    </citation>
    <scope>NUCLEOTIDE SEQUENCE [LARGE SCALE GENOMIC DNA]</scope>
    <source>
        <strain evidence="2 3">ATCC 27758</strain>
    </source>
</reference>
<dbReference type="Gene3D" id="3.20.20.80">
    <property type="entry name" value="Glycosidases"/>
    <property type="match status" value="1"/>
</dbReference>
<dbReference type="GO" id="GO:0016052">
    <property type="term" value="P:carbohydrate catabolic process"/>
    <property type="evidence" value="ECO:0007669"/>
    <property type="project" value="TreeGrafter"/>
</dbReference>
<evidence type="ECO:0000313" key="3">
    <source>
        <dbReference type="Proteomes" id="UP000003793"/>
    </source>
</evidence>